<feature type="transmembrane region" description="Helical" evidence="13">
    <location>
        <begin position="51"/>
        <end position="70"/>
    </location>
</feature>
<organism evidence="15 16">
    <name type="scientific">Xanthomonas cerealis pv. cerealis</name>
    <dbReference type="NCBI Taxonomy" id="152263"/>
    <lineage>
        <taxon>Bacteria</taxon>
        <taxon>Pseudomonadati</taxon>
        <taxon>Pseudomonadota</taxon>
        <taxon>Gammaproteobacteria</taxon>
        <taxon>Lysobacterales</taxon>
        <taxon>Lysobacteraceae</taxon>
        <taxon>Xanthomonas</taxon>
        <taxon>Xanthomonas translucens group</taxon>
        <taxon>Xanthomonas cerealis</taxon>
    </lineage>
</organism>
<evidence type="ECO:0000256" key="12">
    <source>
        <dbReference type="ARBA" id="ARBA00037975"/>
    </source>
</evidence>
<keyword evidence="5" id="KW-0349">Heme</keyword>
<evidence type="ECO:0000256" key="5">
    <source>
        <dbReference type="ARBA" id="ARBA00022617"/>
    </source>
</evidence>
<keyword evidence="7" id="KW-0479">Metal-binding</keyword>
<evidence type="ECO:0000259" key="14">
    <source>
        <dbReference type="Pfam" id="PF01292"/>
    </source>
</evidence>
<evidence type="ECO:0000256" key="1">
    <source>
        <dbReference type="ARBA" id="ARBA00001970"/>
    </source>
</evidence>
<keyword evidence="8" id="KW-0249">Electron transport</keyword>
<dbReference type="InterPro" id="IPR016174">
    <property type="entry name" value="Di-haem_cyt_TM"/>
</dbReference>
<feature type="domain" description="Cytochrome b561 bacterial/Ni-hydrogenase" evidence="14">
    <location>
        <begin position="9"/>
        <end position="190"/>
    </location>
</feature>
<dbReference type="GO" id="GO:0005886">
    <property type="term" value="C:plasma membrane"/>
    <property type="evidence" value="ECO:0007669"/>
    <property type="project" value="UniProtKB-SubCell"/>
</dbReference>
<evidence type="ECO:0000256" key="10">
    <source>
        <dbReference type="ARBA" id="ARBA00023004"/>
    </source>
</evidence>
<name>A0A514E8T5_9XANT</name>
<comment type="cofactor">
    <cofactor evidence="1">
        <name>heme b</name>
        <dbReference type="ChEBI" id="CHEBI:60344"/>
    </cofactor>
</comment>
<evidence type="ECO:0000256" key="8">
    <source>
        <dbReference type="ARBA" id="ARBA00022982"/>
    </source>
</evidence>
<accession>A0A514E8T5</accession>
<dbReference type="Pfam" id="PF01292">
    <property type="entry name" value="Ni_hydr_CYTB"/>
    <property type="match status" value="1"/>
</dbReference>
<dbReference type="PANTHER" id="PTHR30529:SF7">
    <property type="entry name" value="CYTOCHROME B561 BACTERIAL_NI-HYDROGENASE DOMAIN-CONTAINING PROTEIN"/>
    <property type="match status" value="1"/>
</dbReference>
<comment type="similarity">
    <text evidence="12">Belongs to the cytochrome b561 family.</text>
</comment>
<dbReference type="Proteomes" id="UP000319349">
    <property type="component" value="Chromosome"/>
</dbReference>
<reference evidence="15 16" key="1">
    <citation type="submission" date="2019-03" db="EMBL/GenBank/DDBJ databases">
        <title>Tal1 in Xanthomonas translucens pv. cerealis Contributes to Virulence in Bacterial Leaf Streak of Wheat.</title>
        <authorList>
            <person name="Shah S.M.A."/>
            <person name="Haq F."/>
            <person name="Ma W."/>
            <person name="Xu X."/>
            <person name="Wang S."/>
            <person name="Xu Z."/>
            <person name="Zou L."/>
            <person name="Zhu B."/>
            <person name="Chen G."/>
        </authorList>
    </citation>
    <scope>NUCLEOTIDE SEQUENCE [LARGE SCALE GENOMIC DNA]</scope>
    <source>
        <strain evidence="15 16">01</strain>
    </source>
</reference>
<keyword evidence="3" id="KW-0813">Transport</keyword>
<keyword evidence="9 13" id="KW-1133">Transmembrane helix</keyword>
<dbReference type="GO" id="GO:0022904">
    <property type="term" value="P:respiratory electron transport chain"/>
    <property type="evidence" value="ECO:0007669"/>
    <property type="project" value="InterPro"/>
</dbReference>
<dbReference type="GO" id="GO:0046872">
    <property type="term" value="F:metal ion binding"/>
    <property type="evidence" value="ECO:0007669"/>
    <property type="project" value="UniProtKB-KW"/>
</dbReference>
<keyword evidence="16" id="KW-1185">Reference proteome</keyword>
<keyword evidence="10" id="KW-0408">Iron</keyword>
<keyword evidence="4" id="KW-1003">Cell membrane</keyword>
<evidence type="ECO:0000256" key="6">
    <source>
        <dbReference type="ARBA" id="ARBA00022692"/>
    </source>
</evidence>
<dbReference type="GO" id="GO:0020037">
    <property type="term" value="F:heme binding"/>
    <property type="evidence" value="ECO:0007669"/>
    <property type="project" value="TreeGrafter"/>
</dbReference>
<sequence length="211" mass="23825">MQWRTTANRFGFVAKLFHWTTAAAFIGAYVVVYYVIWFMDDTSDASLPVLNIHWVLGLLVGFLVLPRLLWRWLDVQPDDPPGSPLEHRLAHAAHWGLYALLIVMPLTGYVGTGADTDFGLFRITGFNETRLFAWISQRFALSWEAFEAPIDVVHHFIGKWIAWLVVALHIAAALFHHWVRRDDVLARMLPWRTKGAAPAPAPAGESGTPTP</sequence>
<comment type="subcellular location">
    <subcellularLocation>
        <location evidence="2">Cell membrane</location>
        <topology evidence="2">Multi-pass membrane protein</topology>
    </subcellularLocation>
</comment>
<evidence type="ECO:0000256" key="2">
    <source>
        <dbReference type="ARBA" id="ARBA00004651"/>
    </source>
</evidence>
<evidence type="ECO:0000256" key="3">
    <source>
        <dbReference type="ARBA" id="ARBA00022448"/>
    </source>
</evidence>
<evidence type="ECO:0000256" key="9">
    <source>
        <dbReference type="ARBA" id="ARBA00022989"/>
    </source>
</evidence>
<dbReference type="SUPFAM" id="SSF81342">
    <property type="entry name" value="Transmembrane di-heme cytochromes"/>
    <property type="match status" value="1"/>
</dbReference>
<dbReference type="GO" id="GO:0009055">
    <property type="term" value="F:electron transfer activity"/>
    <property type="evidence" value="ECO:0007669"/>
    <property type="project" value="InterPro"/>
</dbReference>
<evidence type="ECO:0000313" key="16">
    <source>
        <dbReference type="Proteomes" id="UP000319349"/>
    </source>
</evidence>
<proteinExistence type="inferred from homology"/>
<evidence type="ECO:0000256" key="13">
    <source>
        <dbReference type="SAM" id="Phobius"/>
    </source>
</evidence>
<keyword evidence="11 13" id="KW-0472">Membrane</keyword>
<dbReference type="AlphaFoldDB" id="A0A514E8T5"/>
<evidence type="ECO:0000256" key="4">
    <source>
        <dbReference type="ARBA" id="ARBA00022475"/>
    </source>
</evidence>
<protein>
    <submittedName>
        <fullName evidence="15">Cytochrome b</fullName>
    </submittedName>
</protein>
<evidence type="ECO:0000256" key="11">
    <source>
        <dbReference type="ARBA" id="ARBA00023136"/>
    </source>
</evidence>
<evidence type="ECO:0000313" key="15">
    <source>
        <dbReference type="EMBL" id="QDI02411.1"/>
    </source>
</evidence>
<evidence type="ECO:0000256" key="7">
    <source>
        <dbReference type="ARBA" id="ARBA00022723"/>
    </source>
</evidence>
<feature type="transmembrane region" description="Helical" evidence="13">
    <location>
        <begin position="160"/>
        <end position="179"/>
    </location>
</feature>
<gene>
    <name evidence="15" type="ORF">E4A48_00690</name>
</gene>
<keyword evidence="6 13" id="KW-0812">Transmembrane</keyword>
<dbReference type="InterPro" id="IPR011577">
    <property type="entry name" value="Cyt_b561_bac/Ni-Hgenase"/>
</dbReference>
<dbReference type="InterPro" id="IPR052168">
    <property type="entry name" value="Cytochrome_b561_oxidase"/>
</dbReference>
<feature type="transmembrane region" description="Helical" evidence="13">
    <location>
        <begin position="91"/>
        <end position="111"/>
    </location>
</feature>
<dbReference type="PANTHER" id="PTHR30529">
    <property type="entry name" value="CYTOCHROME B561"/>
    <property type="match status" value="1"/>
</dbReference>
<feature type="transmembrane region" description="Helical" evidence="13">
    <location>
        <begin position="12"/>
        <end position="39"/>
    </location>
</feature>
<dbReference type="RefSeq" id="WP_142741694.1">
    <property type="nucleotide sequence ID" value="NZ_CP038228.1"/>
</dbReference>
<dbReference type="EMBL" id="CP038228">
    <property type="protein sequence ID" value="QDI02411.1"/>
    <property type="molecule type" value="Genomic_DNA"/>
</dbReference>